<dbReference type="Proteomes" id="UP000828390">
    <property type="component" value="Unassembled WGS sequence"/>
</dbReference>
<dbReference type="EMBL" id="JAIWYP010000004">
    <property type="protein sequence ID" value="KAH3839449.1"/>
    <property type="molecule type" value="Genomic_DNA"/>
</dbReference>
<evidence type="ECO:0008006" key="3">
    <source>
        <dbReference type="Google" id="ProtNLM"/>
    </source>
</evidence>
<proteinExistence type="predicted"/>
<protein>
    <recommendedName>
        <fullName evidence="3">Tesmin/TSO1-like CXC domain-containing protein</fullName>
    </recommendedName>
</protein>
<name>A0A9D4KHC6_DREPO</name>
<sequence>MHTLTGSNTTRQINGVGKKTALKCLLACSDEALDVTARLGEGDLPSPDVVNECMRYLCSFISPNLSPGEILWKTFMGLSYVTGIDKIPPTYGTWYQHILRAHLQAYVWLQDTIVDPVYLYPLKCGWEVSDNKVRPVLSFDSIAATDTLAQLVKCSCGINKCARRCTCRQNNDTCNELCKCTGNEDCLNTHAILEEEEDI</sequence>
<reference evidence="1" key="1">
    <citation type="journal article" date="2019" name="bioRxiv">
        <title>The Genome of the Zebra Mussel, Dreissena polymorpha: A Resource for Invasive Species Research.</title>
        <authorList>
            <person name="McCartney M.A."/>
            <person name="Auch B."/>
            <person name="Kono T."/>
            <person name="Mallez S."/>
            <person name="Zhang Y."/>
            <person name="Obille A."/>
            <person name="Becker A."/>
            <person name="Abrahante J.E."/>
            <person name="Garbe J."/>
            <person name="Badalamenti J.P."/>
            <person name="Herman A."/>
            <person name="Mangelson H."/>
            <person name="Liachko I."/>
            <person name="Sullivan S."/>
            <person name="Sone E.D."/>
            <person name="Koren S."/>
            <person name="Silverstein K.A.T."/>
            <person name="Beckman K.B."/>
            <person name="Gohl D.M."/>
        </authorList>
    </citation>
    <scope>NUCLEOTIDE SEQUENCE</scope>
    <source>
        <strain evidence="1">Duluth1</strain>
        <tissue evidence="1">Whole animal</tissue>
    </source>
</reference>
<comment type="caution">
    <text evidence="1">The sequence shown here is derived from an EMBL/GenBank/DDBJ whole genome shotgun (WGS) entry which is preliminary data.</text>
</comment>
<reference evidence="1" key="2">
    <citation type="submission" date="2020-11" db="EMBL/GenBank/DDBJ databases">
        <authorList>
            <person name="McCartney M.A."/>
            <person name="Auch B."/>
            <person name="Kono T."/>
            <person name="Mallez S."/>
            <person name="Becker A."/>
            <person name="Gohl D.M."/>
            <person name="Silverstein K.A.T."/>
            <person name="Koren S."/>
            <person name="Bechman K.B."/>
            <person name="Herman A."/>
            <person name="Abrahante J.E."/>
            <person name="Garbe J."/>
        </authorList>
    </citation>
    <scope>NUCLEOTIDE SEQUENCE</scope>
    <source>
        <strain evidence="1">Duluth1</strain>
        <tissue evidence="1">Whole animal</tissue>
    </source>
</reference>
<keyword evidence="2" id="KW-1185">Reference proteome</keyword>
<gene>
    <name evidence="1" type="ORF">DPMN_112880</name>
</gene>
<dbReference type="AlphaFoldDB" id="A0A9D4KHC6"/>
<organism evidence="1 2">
    <name type="scientific">Dreissena polymorpha</name>
    <name type="common">Zebra mussel</name>
    <name type="synonym">Mytilus polymorpha</name>
    <dbReference type="NCBI Taxonomy" id="45954"/>
    <lineage>
        <taxon>Eukaryota</taxon>
        <taxon>Metazoa</taxon>
        <taxon>Spiralia</taxon>
        <taxon>Lophotrochozoa</taxon>
        <taxon>Mollusca</taxon>
        <taxon>Bivalvia</taxon>
        <taxon>Autobranchia</taxon>
        <taxon>Heteroconchia</taxon>
        <taxon>Euheterodonta</taxon>
        <taxon>Imparidentia</taxon>
        <taxon>Neoheterodontei</taxon>
        <taxon>Myida</taxon>
        <taxon>Dreissenoidea</taxon>
        <taxon>Dreissenidae</taxon>
        <taxon>Dreissena</taxon>
    </lineage>
</organism>
<accession>A0A9D4KHC6</accession>
<evidence type="ECO:0000313" key="1">
    <source>
        <dbReference type="EMBL" id="KAH3839449.1"/>
    </source>
</evidence>
<evidence type="ECO:0000313" key="2">
    <source>
        <dbReference type="Proteomes" id="UP000828390"/>
    </source>
</evidence>